<evidence type="ECO:0000313" key="2">
    <source>
        <dbReference type="Proteomes" id="UP000532746"/>
    </source>
</evidence>
<dbReference type="InterPro" id="IPR025345">
    <property type="entry name" value="DUF4249"/>
</dbReference>
<proteinExistence type="predicted"/>
<dbReference type="RefSeq" id="WP_183402897.1">
    <property type="nucleotide sequence ID" value="NZ_JACHGG010000002.1"/>
</dbReference>
<evidence type="ECO:0008006" key="3">
    <source>
        <dbReference type="Google" id="ProtNLM"/>
    </source>
</evidence>
<keyword evidence="2" id="KW-1185">Reference proteome</keyword>
<name>A0A7W9SZS5_9BACT</name>
<dbReference type="Pfam" id="PF14054">
    <property type="entry name" value="DUF4249"/>
    <property type="match status" value="1"/>
</dbReference>
<gene>
    <name evidence="1" type="ORF">HNQ93_001797</name>
</gene>
<comment type="caution">
    <text evidence="1">The sequence shown here is derived from an EMBL/GenBank/DDBJ whole genome shotgun (WGS) entry which is preliminary data.</text>
</comment>
<evidence type="ECO:0000313" key="1">
    <source>
        <dbReference type="EMBL" id="MBB6058951.1"/>
    </source>
</evidence>
<dbReference type="AlphaFoldDB" id="A0A7W9SZS5"/>
<protein>
    <recommendedName>
        <fullName evidence="3">DUF4249 domain-containing protein</fullName>
    </recommendedName>
</protein>
<sequence length="291" mass="32548">MMRITQISRILRMKLAAPLHRAMPMGSLVAGLLLSNCDLQKDIDVELPAYPPQLVVEAYLENGRVPRVTISESVPYLAAPTPQVPTDVKVVLTLPNGRRDTLRYAPNINQSSGKAYTHSGTTRLTARPGDVFRLEAYDTRGRRLTGTATVPATVPIDAVEWKFNDKPAEQRQAYVLTKFQDPAATLDYYRLQVHKSRLNDDPEVEYTIEDRLNNGQAITLGTSYEFNPQDTVIVTLYHLDRPYFQFLQSVEDARGANGNPFAQPSAIKSTVEGGIGIFTVLSYQRRQVILK</sequence>
<organism evidence="1 2">
    <name type="scientific">Hymenobacter luteus</name>
    <dbReference type="NCBI Taxonomy" id="1411122"/>
    <lineage>
        <taxon>Bacteria</taxon>
        <taxon>Pseudomonadati</taxon>
        <taxon>Bacteroidota</taxon>
        <taxon>Cytophagia</taxon>
        <taxon>Cytophagales</taxon>
        <taxon>Hymenobacteraceae</taxon>
        <taxon>Hymenobacter</taxon>
    </lineage>
</organism>
<dbReference type="EMBL" id="JACHGG010000002">
    <property type="protein sequence ID" value="MBB6058951.1"/>
    <property type="molecule type" value="Genomic_DNA"/>
</dbReference>
<dbReference type="Proteomes" id="UP000532746">
    <property type="component" value="Unassembled WGS sequence"/>
</dbReference>
<reference evidence="1 2" key="1">
    <citation type="submission" date="2020-08" db="EMBL/GenBank/DDBJ databases">
        <title>Genomic Encyclopedia of Type Strains, Phase IV (KMG-IV): sequencing the most valuable type-strain genomes for metagenomic binning, comparative biology and taxonomic classification.</title>
        <authorList>
            <person name="Goeker M."/>
        </authorList>
    </citation>
    <scope>NUCLEOTIDE SEQUENCE [LARGE SCALE GENOMIC DNA]</scope>
    <source>
        <strain evidence="1 2">DSM 26718</strain>
    </source>
</reference>
<accession>A0A7W9SZS5</accession>